<evidence type="ECO:0000313" key="6">
    <source>
        <dbReference type="Proteomes" id="UP001148614"/>
    </source>
</evidence>
<feature type="compositionally biased region" description="Basic and acidic residues" evidence="2">
    <location>
        <begin position="737"/>
        <end position="750"/>
    </location>
</feature>
<evidence type="ECO:0000256" key="1">
    <source>
        <dbReference type="ARBA" id="ARBA00022737"/>
    </source>
</evidence>
<dbReference type="AlphaFoldDB" id="A0A9W8TLG9"/>
<dbReference type="Pfam" id="PF24883">
    <property type="entry name" value="NPHP3_N"/>
    <property type="match status" value="1"/>
</dbReference>
<feature type="domain" description="Nephrocystin 3-like N-terminal" evidence="4">
    <location>
        <begin position="192"/>
        <end position="365"/>
    </location>
</feature>
<dbReference type="VEuPathDB" id="FungiDB:F4678DRAFT_449592"/>
<gene>
    <name evidence="5" type="ORF">NPX13_g6720</name>
</gene>
<name>A0A9W8TLG9_9PEZI</name>
<protein>
    <recommendedName>
        <fullName evidence="7">NACHT domain-containing protein</fullName>
    </recommendedName>
</protein>
<evidence type="ECO:0008006" key="7">
    <source>
        <dbReference type="Google" id="ProtNLM"/>
    </source>
</evidence>
<accession>A0A9W8TLG9</accession>
<dbReference type="InterPro" id="IPR056884">
    <property type="entry name" value="NPHP3-like_N"/>
</dbReference>
<evidence type="ECO:0000259" key="3">
    <source>
        <dbReference type="Pfam" id="PF22939"/>
    </source>
</evidence>
<dbReference type="InterPro" id="IPR027417">
    <property type="entry name" value="P-loop_NTPase"/>
</dbReference>
<dbReference type="InterPro" id="IPR054471">
    <property type="entry name" value="GPIID_WHD"/>
</dbReference>
<keyword evidence="1" id="KW-0677">Repeat</keyword>
<evidence type="ECO:0000256" key="2">
    <source>
        <dbReference type="SAM" id="MobiDB-lite"/>
    </source>
</evidence>
<dbReference type="Proteomes" id="UP001148614">
    <property type="component" value="Unassembled WGS sequence"/>
</dbReference>
<dbReference type="SUPFAM" id="SSF52540">
    <property type="entry name" value="P-loop containing nucleoside triphosphate hydrolases"/>
    <property type="match status" value="1"/>
</dbReference>
<evidence type="ECO:0000313" key="5">
    <source>
        <dbReference type="EMBL" id="KAJ3567562.1"/>
    </source>
</evidence>
<keyword evidence="6" id="KW-1185">Reference proteome</keyword>
<dbReference type="Gene3D" id="3.40.50.300">
    <property type="entry name" value="P-loop containing nucleotide triphosphate hydrolases"/>
    <property type="match status" value="1"/>
</dbReference>
<dbReference type="EMBL" id="JANPWZ010001226">
    <property type="protein sequence ID" value="KAJ3567562.1"/>
    <property type="molecule type" value="Genomic_DNA"/>
</dbReference>
<dbReference type="Pfam" id="PF22939">
    <property type="entry name" value="WHD_GPIID"/>
    <property type="match status" value="1"/>
</dbReference>
<evidence type="ECO:0000259" key="4">
    <source>
        <dbReference type="Pfam" id="PF24883"/>
    </source>
</evidence>
<sequence length="750" mass="84560">MASTTSSLRPNAKDLWTTAVATLSEQDKTTLNLDCPNRLQAIAECLELTDKARNQCKEKAWRFRRKSGEEVVARDVLAKVARWINHFKAVGDTLVQYDPAHAALPWAGNIITAQADMERCLNMANTQEQLDRLTTLKDDLARLKGPMARWSNELAKVTDGLERSKRTEILRWISSEPYGKHHKRECETFLEGTGEWLISHPIFQQWKDESASSLLWLHGIPGSGKSKLTSLVIEDAMEAFQRQQAPSPAYFYCSRNPAEPGRSDPEKILASIVRQFSSPAPGKPLLQPMITTYQSQEDEGFPNDSLQLRDSYELLLKLLNSYPTATIIIDALDECDPRTRQSLLDKLEGVLRESSTLIKIFVSSRDDQDIKYKLRGYPALELSSDLNSVDIGRFVKYETKSLIEQGKLLQLSNRQDDLVQKIIQEVSNGAHGMFRWASLQLQALCDLVTDKAILERLGRLPQTLKELYQEILDKIQRYSAEADRVYAKSALAWLLCGRRRLSADEFLAAISTTDRPTEPLSKNQVLQLCSNFVIFDSTVDSFRFAHLSVREFLEGQPAYRTSTINSIAARCCLAVLMSDDRTAQESYLVSYASCYWPLHCKDAADERESGPLQILLDEFLSNTTPQSPFNAWNEDVVLYCDIDQGLQEKLNASRPYKPCSLYVASVFDFIEIVKSITQQETDWMKLRTCAKLSATYGSGKTLEVFLDLKGSMVAGDMVKAAAGNRGSGKETNGPTSSEKRRPDQDYRRCA</sequence>
<reference evidence="5" key="1">
    <citation type="submission" date="2022-07" db="EMBL/GenBank/DDBJ databases">
        <title>Genome Sequence of Xylaria arbuscula.</title>
        <authorList>
            <person name="Buettner E."/>
        </authorList>
    </citation>
    <scope>NUCLEOTIDE SEQUENCE</scope>
    <source>
        <strain evidence="5">VT107</strain>
    </source>
</reference>
<dbReference type="PANTHER" id="PTHR10039:SF16">
    <property type="entry name" value="GPI INOSITOL-DEACYLASE"/>
    <property type="match status" value="1"/>
</dbReference>
<dbReference type="PANTHER" id="PTHR10039">
    <property type="entry name" value="AMELOGENIN"/>
    <property type="match status" value="1"/>
</dbReference>
<feature type="domain" description="GPI inositol-deacylase winged helix" evidence="3">
    <location>
        <begin position="483"/>
        <end position="554"/>
    </location>
</feature>
<feature type="region of interest" description="Disordered" evidence="2">
    <location>
        <begin position="721"/>
        <end position="750"/>
    </location>
</feature>
<dbReference type="VEuPathDB" id="FungiDB:F4678DRAFT_433483"/>
<organism evidence="5 6">
    <name type="scientific">Xylaria arbuscula</name>
    <dbReference type="NCBI Taxonomy" id="114810"/>
    <lineage>
        <taxon>Eukaryota</taxon>
        <taxon>Fungi</taxon>
        <taxon>Dikarya</taxon>
        <taxon>Ascomycota</taxon>
        <taxon>Pezizomycotina</taxon>
        <taxon>Sordariomycetes</taxon>
        <taxon>Xylariomycetidae</taxon>
        <taxon>Xylariales</taxon>
        <taxon>Xylariaceae</taxon>
        <taxon>Xylaria</taxon>
    </lineage>
</organism>
<proteinExistence type="predicted"/>
<comment type="caution">
    <text evidence="5">The sequence shown here is derived from an EMBL/GenBank/DDBJ whole genome shotgun (WGS) entry which is preliminary data.</text>
</comment>